<gene>
    <name evidence="2" type="ORF">MCOR_55480</name>
</gene>
<feature type="region of interest" description="Disordered" evidence="1">
    <location>
        <begin position="68"/>
        <end position="101"/>
    </location>
</feature>
<evidence type="ECO:0000256" key="1">
    <source>
        <dbReference type="SAM" id="MobiDB-lite"/>
    </source>
</evidence>
<feature type="region of interest" description="Disordered" evidence="1">
    <location>
        <begin position="147"/>
        <end position="183"/>
    </location>
</feature>
<dbReference type="EMBL" id="CACVKT020009797">
    <property type="protein sequence ID" value="CAC5423475.1"/>
    <property type="molecule type" value="Genomic_DNA"/>
</dbReference>
<evidence type="ECO:0000313" key="3">
    <source>
        <dbReference type="Proteomes" id="UP000507470"/>
    </source>
</evidence>
<feature type="compositionally biased region" description="Low complexity" evidence="1">
    <location>
        <begin position="70"/>
        <end position="89"/>
    </location>
</feature>
<name>A0A6J8EVI6_MYTCO</name>
<proteinExistence type="predicted"/>
<dbReference type="Proteomes" id="UP000507470">
    <property type="component" value="Unassembled WGS sequence"/>
</dbReference>
<organism evidence="2 3">
    <name type="scientific">Mytilus coruscus</name>
    <name type="common">Sea mussel</name>
    <dbReference type="NCBI Taxonomy" id="42192"/>
    <lineage>
        <taxon>Eukaryota</taxon>
        <taxon>Metazoa</taxon>
        <taxon>Spiralia</taxon>
        <taxon>Lophotrochozoa</taxon>
        <taxon>Mollusca</taxon>
        <taxon>Bivalvia</taxon>
        <taxon>Autobranchia</taxon>
        <taxon>Pteriomorphia</taxon>
        <taxon>Mytilida</taxon>
        <taxon>Mytiloidea</taxon>
        <taxon>Mytilidae</taxon>
        <taxon>Mytilinae</taxon>
        <taxon>Mytilus</taxon>
    </lineage>
</organism>
<accession>A0A6J8EVI6</accession>
<feature type="compositionally biased region" description="Acidic residues" evidence="1">
    <location>
        <begin position="153"/>
        <end position="173"/>
    </location>
</feature>
<protein>
    <submittedName>
        <fullName evidence="2">Uncharacterized protein</fullName>
    </submittedName>
</protein>
<sequence>MASQSSTSQQQLWWFLSDKDRLVLQRDFNKKYQVSDQLLRRTEVSLDSWKTVDKDFQSLAGDIKIQVYPNSSNNDVNDTSNDGTSGSSSETPLQQPAKKPKHYKDKNCHVFLFKIIQQQGEEIISLKAENGILKAENDRLKTLLSDVEQTNASDEEERIQDDDTDSNQDEDELAVGTKVSARW</sequence>
<reference evidence="2 3" key="1">
    <citation type="submission" date="2020-06" db="EMBL/GenBank/DDBJ databases">
        <authorList>
            <person name="Li R."/>
            <person name="Bekaert M."/>
        </authorList>
    </citation>
    <scope>NUCLEOTIDE SEQUENCE [LARGE SCALE GENOMIC DNA]</scope>
    <source>
        <strain evidence="3">wild</strain>
    </source>
</reference>
<keyword evidence="3" id="KW-1185">Reference proteome</keyword>
<dbReference type="AlphaFoldDB" id="A0A6J8EVI6"/>
<evidence type="ECO:0000313" key="2">
    <source>
        <dbReference type="EMBL" id="CAC5423475.1"/>
    </source>
</evidence>